<gene>
    <name evidence="1" type="primary">NCL1_13306</name>
    <name evidence="1" type="ORF">TNCV_4322001</name>
</gene>
<name>A0A8X6SAG7_TRICX</name>
<protein>
    <submittedName>
        <fullName evidence="1">Transposable element Tcb1 transposase</fullName>
    </submittedName>
</protein>
<proteinExistence type="predicted"/>
<reference evidence="1" key="1">
    <citation type="submission" date="2020-08" db="EMBL/GenBank/DDBJ databases">
        <title>Multicomponent nature underlies the extraordinary mechanical properties of spider dragline silk.</title>
        <authorList>
            <person name="Kono N."/>
            <person name="Nakamura H."/>
            <person name="Mori M."/>
            <person name="Yoshida Y."/>
            <person name="Ohtoshi R."/>
            <person name="Malay A.D."/>
            <person name="Moran D.A.P."/>
            <person name="Tomita M."/>
            <person name="Numata K."/>
            <person name="Arakawa K."/>
        </authorList>
    </citation>
    <scope>NUCLEOTIDE SEQUENCE</scope>
</reference>
<comment type="caution">
    <text evidence="1">The sequence shown here is derived from an EMBL/GenBank/DDBJ whole genome shotgun (WGS) entry which is preliminary data.</text>
</comment>
<evidence type="ECO:0000313" key="1">
    <source>
        <dbReference type="EMBL" id="GFY09521.1"/>
    </source>
</evidence>
<sequence length="70" mass="7834">MVVNDRTASSKQLAARWSTATDESRFNLWDYDGSIRVRCNAGERCLLECGTERHSGLTPGVMVWGAISYH</sequence>
<dbReference type="GO" id="GO:0003676">
    <property type="term" value="F:nucleic acid binding"/>
    <property type="evidence" value="ECO:0007669"/>
    <property type="project" value="InterPro"/>
</dbReference>
<keyword evidence="2" id="KW-1185">Reference proteome</keyword>
<dbReference type="Proteomes" id="UP000887159">
    <property type="component" value="Unassembled WGS sequence"/>
</dbReference>
<dbReference type="AlphaFoldDB" id="A0A8X6SAG7"/>
<dbReference type="EMBL" id="BMAU01021290">
    <property type="protein sequence ID" value="GFY09521.1"/>
    <property type="molecule type" value="Genomic_DNA"/>
</dbReference>
<accession>A0A8X6SAG7</accession>
<organism evidence="1 2">
    <name type="scientific">Trichonephila clavipes</name>
    <name type="common">Golden silk orbweaver</name>
    <name type="synonym">Nephila clavipes</name>
    <dbReference type="NCBI Taxonomy" id="2585209"/>
    <lineage>
        <taxon>Eukaryota</taxon>
        <taxon>Metazoa</taxon>
        <taxon>Ecdysozoa</taxon>
        <taxon>Arthropoda</taxon>
        <taxon>Chelicerata</taxon>
        <taxon>Arachnida</taxon>
        <taxon>Araneae</taxon>
        <taxon>Araneomorphae</taxon>
        <taxon>Entelegynae</taxon>
        <taxon>Araneoidea</taxon>
        <taxon>Nephilidae</taxon>
        <taxon>Trichonephila</taxon>
    </lineage>
</organism>
<dbReference type="InterPro" id="IPR036397">
    <property type="entry name" value="RNaseH_sf"/>
</dbReference>
<evidence type="ECO:0000313" key="2">
    <source>
        <dbReference type="Proteomes" id="UP000887159"/>
    </source>
</evidence>
<dbReference type="Gene3D" id="3.30.420.10">
    <property type="entry name" value="Ribonuclease H-like superfamily/Ribonuclease H"/>
    <property type="match status" value="1"/>
</dbReference>